<organism evidence="1">
    <name type="scientific">Anguilla anguilla</name>
    <name type="common">European freshwater eel</name>
    <name type="synonym">Muraena anguilla</name>
    <dbReference type="NCBI Taxonomy" id="7936"/>
    <lineage>
        <taxon>Eukaryota</taxon>
        <taxon>Metazoa</taxon>
        <taxon>Chordata</taxon>
        <taxon>Craniata</taxon>
        <taxon>Vertebrata</taxon>
        <taxon>Euteleostomi</taxon>
        <taxon>Actinopterygii</taxon>
        <taxon>Neopterygii</taxon>
        <taxon>Teleostei</taxon>
        <taxon>Anguilliformes</taxon>
        <taxon>Anguillidae</taxon>
        <taxon>Anguilla</taxon>
    </lineage>
</organism>
<reference evidence="1" key="2">
    <citation type="journal article" date="2015" name="Fish Shellfish Immunol.">
        <title>Early steps in the European eel (Anguilla anguilla)-Vibrio vulnificus interaction in the gills: Role of the RtxA13 toxin.</title>
        <authorList>
            <person name="Callol A."/>
            <person name="Pajuelo D."/>
            <person name="Ebbesson L."/>
            <person name="Teles M."/>
            <person name="MacKenzie S."/>
            <person name="Amaro C."/>
        </authorList>
    </citation>
    <scope>NUCLEOTIDE SEQUENCE</scope>
</reference>
<dbReference type="EMBL" id="GBXM01059977">
    <property type="protein sequence ID" value="JAH48600.1"/>
    <property type="molecule type" value="Transcribed_RNA"/>
</dbReference>
<accession>A0A0E9T6M4</accession>
<name>A0A0E9T6M4_ANGAN</name>
<evidence type="ECO:0000313" key="1">
    <source>
        <dbReference type="EMBL" id="JAH48600.1"/>
    </source>
</evidence>
<reference evidence="1" key="1">
    <citation type="submission" date="2014-11" db="EMBL/GenBank/DDBJ databases">
        <authorList>
            <person name="Amaro Gonzalez C."/>
        </authorList>
    </citation>
    <scope>NUCLEOTIDE SEQUENCE</scope>
</reference>
<sequence length="15" mass="1612">MCVLVNSVNSDDNTT</sequence>
<protein>
    <submittedName>
        <fullName evidence="1">Uncharacterized protein</fullName>
    </submittedName>
</protein>
<proteinExistence type="predicted"/>